<name>A0A1E3SNQ9_9MYCO</name>
<keyword evidence="2 4" id="KW-0479">Metal-binding</keyword>
<evidence type="ECO:0000256" key="2">
    <source>
        <dbReference type="ARBA" id="ARBA00022723"/>
    </source>
</evidence>
<evidence type="ECO:0000313" key="6">
    <source>
        <dbReference type="Proteomes" id="UP000094224"/>
    </source>
</evidence>
<dbReference type="NCBIfam" id="TIGR01256">
    <property type="entry name" value="modA"/>
    <property type="match status" value="1"/>
</dbReference>
<protein>
    <submittedName>
        <fullName evidence="5">Molybdate ABC transporter substrate-binding protein</fullName>
    </submittedName>
</protein>
<dbReference type="GO" id="GO:0015689">
    <property type="term" value="P:molybdate ion transport"/>
    <property type="evidence" value="ECO:0007669"/>
    <property type="project" value="InterPro"/>
</dbReference>
<feature type="binding site" evidence="4">
    <location>
        <position position="209"/>
    </location>
    <ligand>
        <name>molybdate</name>
        <dbReference type="ChEBI" id="CHEBI:36264"/>
    </ligand>
</feature>
<dbReference type="RefSeq" id="WP_069402404.1">
    <property type="nucleotide sequence ID" value="NZ_JACKTB010000107.1"/>
</dbReference>
<dbReference type="InterPro" id="IPR050682">
    <property type="entry name" value="ModA/WtpA"/>
</dbReference>
<keyword evidence="3" id="KW-0732">Signal</keyword>
<dbReference type="SUPFAM" id="SSF53850">
    <property type="entry name" value="Periplasmic binding protein-like II"/>
    <property type="match status" value="1"/>
</dbReference>
<comment type="similarity">
    <text evidence="1">Belongs to the bacterial solute-binding protein ModA family.</text>
</comment>
<feature type="binding site" evidence="4">
    <location>
        <position position="191"/>
    </location>
    <ligand>
        <name>molybdate</name>
        <dbReference type="ChEBI" id="CHEBI:36264"/>
    </ligand>
</feature>
<sequence length="273" mass="27396">MRRSGILAGMTSGVVSGVLSMVLVAGVVGCGAKTPPATAPASPGPSSPAAGSIVVFAAASLKPAFTQIAARFKTDNPGSGVEFDFAGSSELATQLTQGASADVFASADTAQMDNVVKAGLLAGNPTNFAANTLVIVTAPGNPKKIASFADLAKPGLTVVTCQQPVPCGAATRRIEDRTGVRLNPVSEEPSVTDALNKVTAGQADAALVYVTDAKNAKGSVTTVDFPEAADAVNVYPIGVLTKAPQPALAQKFVALVTSEAGQQVLAQFGFVKP</sequence>
<keyword evidence="6" id="KW-1185">Reference proteome</keyword>
<evidence type="ECO:0000256" key="4">
    <source>
        <dbReference type="PIRSR" id="PIRSR004846-1"/>
    </source>
</evidence>
<dbReference type="STRING" id="243061.AWC25_12585"/>
<dbReference type="Pfam" id="PF13531">
    <property type="entry name" value="SBP_bac_11"/>
    <property type="match status" value="1"/>
</dbReference>
<dbReference type="GO" id="GO:0030973">
    <property type="term" value="F:molybdate ion binding"/>
    <property type="evidence" value="ECO:0007669"/>
    <property type="project" value="TreeGrafter"/>
</dbReference>
<dbReference type="AlphaFoldDB" id="A0A1E3SNQ9"/>
<gene>
    <name evidence="5" type="ORF">BHQ21_21950</name>
</gene>
<evidence type="ECO:0000256" key="1">
    <source>
        <dbReference type="ARBA" id="ARBA00009175"/>
    </source>
</evidence>
<keyword evidence="4" id="KW-0500">Molybdenum</keyword>
<dbReference type="PANTHER" id="PTHR30632:SF0">
    <property type="entry name" value="SULFATE-BINDING PROTEIN"/>
    <property type="match status" value="1"/>
</dbReference>
<reference evidence="6" key="1">
    <citation type="submission" date="2016-09" db="EMBL/GenBank/DDBJ databases">
        <authorList>
            <person name="Greninger A.L."/>
            <person name="Jerome K.R."/>
            <person name="Mcnair B."/>
            <person name="Wallis C."/>
            <person name="Fang F."/>
        </authorList>
    </citation>
    <scope>NUCLEOTIDE SEQUENCE [LARGE SCALE GENOMIC DNA]</scope>
    <source>
        <strain evidence="6">BC1_M4</strain>
    </source>
</reference>
<dbReference type="PIRSF" id="PIRSF004846">
    <property type="entry name" value="ModA"/>
    <property type="match status" value="1"/>
</dbReference>
<dbReference type="EMBL" id="MIHC01000047">
    <property type="protein sequence ID" value="ODR03263.1"/>
    <property type="molecule type" value="Genomic_DNA"/>
</dbReference>
<dbReference type="PANTHER" id="PTHR30632">
    <property type="entry name" value="MOLYBDATE-BINDING PERIPLASMIC PROTEIN"/>
    <property type="match status" value="1"/>
</dbReference>
<evidence type="ECO:0000313" key="5">
    <source>
        <dbReference type="EMBL" id="ODR03263.1"/>
    </source>
</evidence>
<proteinExistence type="inferred from homology"/>
<evidence type="ECO:0000256" key="3">
    <source>
        <dbReference type="ARBA" id="ARBA00022729"/>
    </source>
</evidence>
<accession>A0A1E3SNQ9</accession>
<dbReference type="Proteomes" id="UP000094224">
    <property type="component" value="Unassembled WGS sequence"/>
</dbReference>
<dbReference type="PROSITE" id="PS51257">
    <property type="entry name" value="PROKAR_LIPOPROTEIN"/>
    <property type="match status" value="1"/>
</dbReference>
<dbReference type="CDD" id="cd13538">
    <property type="entry name" value="PBP2_ModA_like_1"/>
    <property type="match status" value="1"/>
</dbReference>
<dbReference type="GO" id="GO:0046872">
    <property type="term" value="F:metal ion binding"/>
    <property type="evidence" value="ECO:0007669"/>
    <property type="project" value="UniProtKB-KW"/>
</dbReference>
<feature type="binding site" evidence="4">
    <location>
        <position position="88"/>
    </location>
    <ligand>
        <name>molybdate</name>
        <dbReference type="ChEBI" id="CHEBI:36264"/>
    </ligand>
</feature>
<dbReference type="OrthoDB" id="9785015at2"/>
<comment type="caution">
    <text evidence="5">The sequence shown here is derived from an EMBL/GenBank/DDBJ whole genome shotgun (WGS) entry which is preliminary data.</text>
</comment>
<dbReference type="Gene3D" id="3.40.190.10">
    <property type="entry name" value="Periplasmic binding protein-like II"/>
    <property type="match status" value="2"/>
</dbReference>
<organism evidence="5 6">
    <name type="scientific">Mycobacterium sherrisii</name>
    <dbReference type="NCBI Taxonomy" id="243061"/>
    <lineage>
        <taxon>Bacteria</taxon>
        <taxon>Bacillati</taxon>
        <taxon>Actinomycetota</taxon>
        <taxon>Actinomycetes</taxon>
        <taxon>Mycobacteriales</taxon>
        <taxon>Mycobacteriaceae</taxon>
        <taxon>Mycobacterium</taxon>
        <taxon>Mycobacterium simiae complex</taxon>
    </lineage>
</organism>
<feature type="binding site" evidence="4">
    <location>
        <position position="60"/>
    </location>
    <ligand>
        <name>molybdate</name>
        <dbReference type="ChEBI" id="CHEBI:36264"/>
    </ligand>
</feature>
<dbReference type="InterPro" id="IPR005950">
    <property type="entry name" value="ModA"/>
</dbReference>